<dbReference type="PROSITE" id="PS51767">
    <property type="entry name" value="PEPTIDASE_A1"/>
    <property type="match status" value="1"/>
</dbReference>
<reference evidence="8 9" key="1">
    <citation type="journal article" date="2024" name="Commun. Biol.">
        <title>Comparative genomic analysis of thermophilic fungi reveals convergent evolutionary adaptations and gene losses.</title>
        <authorList>
            <person name="Steindorff A.S."/>
            <person name="Aguilar-Pontes M.V."/>
            <person name="Robinson A.J."/>
            <person name="Andreopoulos B."/>
            <person name="LaButti K."/>
            <person name="Kuo A."/>
            <person name="Mondo S."/>
            <person name="Riley R."/>
            <person name="Otillar R."/>
            <person name="Haridas S."/>
            <person name="Lipzen A."/>
            <person name="Grimwood J."/>
            <person name="Schmutz J."/>
            <person name="Clum A."/>
            <person name="Reid I.D."/>
            <person name="Moisan M.C."/>
            <person name="Butler G."/>
            <person name="Nguyen T.T.M."/>
            <person name="Dewar K."/>
            <person name="Conant G."/>
            <person name="Drula E."/>
            <person name="Henrissat B."/>
            <person name="Hansel C."/>
            <person name="Singer S."/>
            <person name="Hutchinson M.I."/>
            <person name="de Vries R.P."/>
            <person name="Natvig D.O."/>
            <person name="Powell A.J."/>
            <person name="Tsang A."/>
            <person name="Grigoriev I.V."/>
        </authorList>
    </citation>
    <scope>NUCLEOTIDE SEQUENCE [LARGE SCALE GENOMIC DNA]</scope>
    <source>
        <strain evidence="8 9">CBS 620.91</strain>
    </source>
</reference>
<evidence type="ECO:0000256" key="4">
    <source>
        <dbReference type="ARBA" id="ARBA00022801"/>
    </source>
</evidence>
<evidence type="ECO:0000256" key="1">
    <source>
        <dbReference type="ARBA" id="ARBA00007447"/>
    </source>
</evidence>
<evidence type="ECO:0000259" key="7">
    <source>
        <dbReference type="PROSITE" id="PS51767"/>
    </source>
</evidence>
<dbReference type="Proteomes" id="UP001583172">
    <property type="component" value="Unassembled WGS sequence"/>
</dbReference>
<dbReference type="InterPro" id="IPR001969">
    <property type="entry name" value="Aspartic_peptidase_AS"/>
</dbReference>
<keyword evidence="3 5" id="KW-0064">Aspartyl protease</keyword>
<keyword evidence="9" id="KW-1185">Reference proteome</keyword>
<dbReference type="InterPro" id="IPR001461">
    <property type="entry name" value="Aspartic_peptidase_A1"/>
</dbReference>
<dbReference type="CDD" id="cd06097">
    <property type="entry name" value="Aspergillopepsin_like"/>
    <property type="match status" value="1"/>
</dbReference>
<gene>
    <name evidence="8" type="ORF">VTJ49DRAFT_1641</name>
</gene>
<comment type="caution">
    <text evidence="8">The sequence shown here is derived from an EMBL/GenBank/DDBJ whole genome shotgun (WGS) entry which is preliminary data.</text>
</comment>
<organism evidence="8 9">
    <name type="scientific">Humicola insolens</name>
    <name type="common">Soft-rot fungus</name>
    <dbReference type="NCBI Taxonomy" id="85995"/>
    <lineage>
        <taxon>Eukaryota</taxon>
        <taxon>Fungi</taxon>
        <taxon>Dikarya</taxon>
        <taxon>Ascomycota</taxon>
        <taxon>Pezizomycotina</taxon>
        <taxon>Sordariomycetes</taxon>
        <taxon>Sordariomycetidae</taxon>
        <taxon>Sordariales</taxon>
        <taxon>Chaetomiaceae</taxon>
        <taxon>Mycothermus</taxon>
    </lineage>
</organism>
<keyword evidence="4 5" id="KW-0378">Hydrolase</keyword>
<dbReference type="InterPro" id="IPR034163">
    <property type="entry name" value="Aspergillopepsin-like_cat_dom"/>
</dbReference>
<feature type="domain" description="Peptidase A1" evidence="7">
    <location>
        <begin position="111"/>
        <end position="430"/>
    </location>
</feature>
<evidence type="ECO:0000256" key="5">
    <source>
        <dbReference type="RuleBase" id="RU000454"/>
    </source>
</evidence>
<dbReference type="PROSITE" id="PS00141">
    <property type="entry name" value="ASP_PROTEASE"/>
    <property type="match status" value="1"/>
</dbReference>
<evidence type="ECO:0000313" key="8">
    <source>
        <dbReference type="EMBL" id="KAL1839313.1"/>
    </source>
</evidence>
<protein>
    <recommendedName>
        <fullName evidence="7">Peptidase A1 domain-containing protein</fullName>
    </recommendedName>
</protein>
<evidence type="ECO:0000313" key="9">
    <source>
        <dbReference type="Proteomes" id="UP001583172"/>
    </source>
</evidence>
<name>A0ABR3VDK9_HUMIN</name>
<dbReference type="InterPro" id="IPR021109">
    <property type="entry name" value="Peptidase_aspartic_dom_sf"/>
</dbReference>
<comment type="similarity">
    <text evidence="1 5">Belongs to the peptidase A1 family.</text>
</comment>
<dbReference type="EMBL" id="JAZGSY010000164">
    <property type="protein sequence ID" value="KAL1839313.1"/>
    <property type="molecule type" value="Genomic_DNA"/>
</dbReference>
<accession>A0ABR3VDK9</accession>
<evidence type="ECO:0000256" key="6">
    <source>
        <dbReference type="SAM" id="SignalP"/>
    </source>
</evidence>
<dbReference type="PRINTS" id="PR00792">
    <property type="entry name" value="PEPSIN"/>
</dbReference>
<dbReference type="Gene3D" id="2.40.70.10">
    <property type="entry name" value="Acid Proteases"/>
    <property type="match status" value="2"/>
</dbReference>
<keyword evidence="2 5" id="KW-0645">Protease</keyword>
<dbReference type="InterPro" id="IPR033121">
    <property type="entry name" value="PEPTIDASE_A1"/>
</dbReference>
<feature type="signal peptide" evidence="6">
    <location>
        <begin position="1"/>
        <end position="25"/>
    </location>
</feature>
<proteinExistence type="inferred from homology"/>
<dbReference type="PANTHER" id="PTHR47966">
    <property type="entry name" value="BETA-SITE APP-CLEAVING ENZYME, ISOFORM A-RELATED"/>
    <property type="match status" value="1"/>
</dbReference>
<sequence>MAITRSSLGRMALVFLSLFASLLDAIRIPVLDHHHDGGSSNNHQLTKRSVTVDLQRNPNYTPNGPAAYALALSKWGAEVPQKLTQSLAVMGGPEGAKGDVEAASVHDDREYLSRVGFGTPLQWLTVDLDTGWLYTTDTRLSIAQDRRIFHINASSTAEPIANATWYITYGDGSAAWGRVYRDVISLANITIPNATIESATSASLSLVADPDLDGVFGLAYNLSSQTSPSQPSVLSALLPRLAEPVFTADLRWRSSAGAYTFGYVDHERHTDELKYTNLSEGAQFWEFAYRGLHIGGQDRWYLSAEEEEEEEDRWRAIADTGTTLLLMGSEVAELYYADVPGARWNLTVGGIWTYPCNNSVLPEFEIGFDNGFVATIPGQFMNYTAMPDNPEQCMGGLQVWGYDDLAIFGDVFLKAVYAVFDVGQARIGFAPKKLQLTPS</sequence>
<feature type="chain" id="PRO_5046734942" description="Peptidase A1 domain-containing protein" evidence="6">
    <location>
        <begin position="26"/>
        <end position="439"/>
    </location>
</feature>
<evidence type="ECO:0000256" key="2">
    <source>
        <dbReference type="ARBA" id="ARBA00022670"/>
    </source>
</evidence>
<keyword evidence="6" id="KW-0732">Signal</keyword>
<dbReference type="Pfam" id="PF00026">
    <property type="entry name" value="Asp"/>
    <property type="match status" value="1"/>
</dbReference>
<evidence type="ECO:0000256" key="3">
    <source>
        <dbReference type="ARBA" id="ARBA00022750"/>
    </source>
</evidence>
<dbReference type="SUPFAM" id="SSF50630">
    <property type="entry name" value="Acid proteases"/>
    <property type="match status" value="1"/>
</dbReference>
<dbReference type="PANTHER" id="PTHR47966:SF2">
    <property type="entry name" value="ASPERGILLOPEPSIN-1-RELATED"/>
    <property type="match status" value="1"/>
</dbReference>